<dbReference type="Pfam" id="PF00884">
    <property type="entry name" value="Sulfatase"/>
    <property type="match status" value="1"/>
</dbReference>
<comment type="caution">
    <text evidence="4">The sequence shown here is derived from an EMBL/GenBank/DDBJ whole genome shotgun (WGS) entry which is preliminary data.</text>
</comment>
<feature type="chain" id="PRO_5046910873" evidence="2">
    <location>
        <begin position="17"/>
        <end position="546"/>
    </location>
</feature>
<protein>
    <submittedName>
        <fullName evidence="4">Sulfatase</fullName>
    </submittedName>
</protein>
<keyword evidence="2" id="KW-0732">Signal</keyword>
<name>A0ABW0KKX2_9BACT</name>
<feature type="signal peptide" evidence="2">
    <location>
        <begin position="1"/>
        <end position="16"/>
    </location>
</feature>
<dbReference type="PANTHER" id="PTHR43751:SF1">
    <property type="entry name" value="SULFATASE ATSG-RELATED"/>
    <property type="match status" value="1"/>
</dbReference>
<dbReference type="Gene3D" id="3.40.720.10">
    <property type="entry name" value="Alkaline Phosphatase, subunit A"/>
    <property type="match status" value="1"/>
</dbReference>
<dbReference type="InterPro" id="IPR052701">
    <property type="entry name" value="GAG_Ulvan_Degrading_Sulfatases"/>
</dbReference>
<dbReference type="CDD" id="cd16027">
    <property type="entry name" value="SGSH"/>
    <property type="match status" value="1"/>
</dbReference>
<evidence type="ECO:0000259" key="3">
    <source>
        <dbReference type="Pfam" id="PF00884"/>
    </source>
</evidence>
<organism evidence="4 5">
    <name type="scientific">Prosthecobacter fluviatilis</name>
    <dbReference type="NCBI Taxonomy" id="445931"/>
    <lineage>
        <taxon>Bacteria</taxon>
        <taxon>Pseudomonadati</taxon>
        <taxon>Verrucomicrobiota</taxon>
        <taxon>Verrucomicrobiia</taxon>
        <taxon>Verrucomicrobiales</taxon>
        <taxon>Verrucomicrobiaceae</taxon>
        <taxon>Prosthecobacter</taxon>
    </lineage>
</organism>
<evidence type="ECO:0000256" key="1">
    <source>
        <dbReference type="SAM" id="MobiDB-lite"/>
    </source>
</evidence>
<proteinExistence type="predicted"/>
<dbReference type="Proteomes" id="UP001596052">
    <property type="component" value="Unassembled WGS sequence"/>
</dbReference>
<dbReference type="InterPro" id="IPR017850">
    <property type="entry name" value="Alkaline_phosphatase_core_sf"/>
</dbReference>
<feature type="region of interest" description="Disordered" evidence="1">
    <location>
        <begin position="512"/>
        <end position="546"/>
    </location>
</feature>
<dbReference type="RefSeq" id="WP_377163846.1">
    <property type="nucleotide sequence ID" value="NZ_JBHSMQ010000001.1"/>
</dbReference>
<evidence type="ECO:0000256" key="2">
    <source>
        <dbReference type="SAM" id="SignalP"/>
    </source>
</evidence>
<evidence type="ECO:0000313" key="4">
    <source>
        <dbReference type="EMBL" id="MFC5454110.1"/>
    </source>
</evidence>
<evidence type="ECO:0000313" key="5">
    <source>
        <dbReference type="Proteomes" id="UP001596052"/>
    </source>
</evidence>
<dbReference type="EMBL" id="JBHSMQ010000001">
    <property type="protein sequence ID" value="MFC5454110.1"/>
    <property type="molecule type" value="Genomic_DNA"/>
</dbReference>
<dbReference type="SUPFAM" id="SSF53649">
    <property type="entry name" value="Alkaline phosphatase-like"/>
    <property type="match status" value="1"/>
</dbReference>
<accession>A0ABW0KKX2</accession>
<reference evidence="5" key="1">
    <citation type="journal article" date="2019" name="Int. J. Syst. Evol. Microbiol.">
        <title>The Global Catalogue of Microorganisms (GCM) 10K type strain sequencing project: providing services to taxonomists for standard genome sequencing and annotation.</title>
        <authorList>
            <consortium name="The Broad Institute Genomics Platform"/>
            <consortium name="The Broad Institute Genome Sequencing Center for Infectious Disease"/>
            <person name="Wu L."/>
            <person name="Ma J."/>
        </authorList>
    </citation>
    <scope>NUCLEOTIDE SEQUENCE [LARGE SCALE GENOMIC DNA]</scope>
    <source>
        <strain evidence="5">CGMCC 4.1469</strain>
    </source>
</reference>
<dbReference type="InterPro" id="IPR000917">
    <property type="entry name" value="Sulfatase_N"/>
</dbReference>
<dbReference type="PANTHER" id="PTHR43751">
    <property type="entry name" value="SULFATASE"/>
    <property type="match status" value="1"/>
</dbReference>
<feature type="compositionally biased region" description="Basic residues" evidence="1">
    <location>
        <begin position="533"/>
        <end position="546"/>
    </location>
</feature>
<gene>
    <name evidence="4" type="ORF">ACFQDI_04500</name>
</gene>
<keyword evidence="5" id="KW-1185">Reference proteome</keyword>
<feature type="domain" description="Sulfatase N-terminal" evidence="3">
    <location>
        <begin position="22"/>
        <end position="334"/>
    </location>
</feature>
<sequence>MRLLLCLLALTAFATAADKPLNILFLFADDWGRYACIYAEHEKFPSPNQVVKTPNIDRIAREGALFRRAYVSAPSCTPCRSAVLSGRYFFNCGRAAILNGAVWDPAIPSYPLLLRDQGYHLGKSFKVWSPGEPADAPYGGQQFAYQKSGGRCNQFSQNVDKLMKEGVAVEAAKQQIYDEVRGNFDSFLAARPQGAPFAFWHGPTNVHRKWVKGSGQAQWGIDPDALKGRLPKHLPDVPEFREDFGSYLGEIQAFDAQVGVIIERLKQAGEYDNTVIVISGDHGAPGFPGGKCNLYDFGVNVALAIRWPGQPGGRVIDDFVNLMDLAPTFMEIGGAKIPEGVNGKSLVNLMKSGKSGRIETERDYVITGRERHVSIAREGNLPYPQRALRKDGYLYIRNFKPERMPMGDYKTLTESFTPTQDDLENETYVAFPDMDASPAKAWLVEHRNDSQYKWYFDYAFAKRPAEELYDLSKDPDSTINVASEAAYAEVKAKMAAELLEKLQAVGDPRVMADPVPFENPPYTLDTKTGQPGKGKKGKGKAKAKAE</sequence>